<proteinExistence type="predicted"/>
<dbReference type="RefSeq" id="WP_069185797.1">
    <property type="nucleotide sequence ID" value="NZ_FLYE01000001.1"/>
</dbReference>
<accession>A0A1C3RCT4</accession>
<evidence type="ECO:0000256" key="1">
    <source>
        <dbReference type="SAM" id="MobiDB-lite"/>
    </source>
</evidence>
<organism evidence="3 4">
    <name type="scientific">Candidatus Terasakiella magnetica</name>
    <dbReference type="NCBI Taxonomy" id="1867952"/>
    <lineage>
        <taxon>Bacteria</taxon>
        <taxon>Pseudomonadati</taxon>
        <taxon>Pseudomonadota</taxon>
        <taxon>Alphaproteobacteria</taxon>
        <taxon>Rhodospirillales</taxon>
        <taxon>Terasakiellaceae</taxon>
        <taxon>Terasakiella</taxon>
    </lineage>
</organism>
<feature type="signal peptide" evidence="2">
    <location>
        <begin position="1"/>
        <end position="22"/>
    </location>
</feature>
<feature type="compositionally biased region" description="Pro residues" evidence="1">
    <location>
        <begin position="42"/>
        <end position="53"/>
    </location>
</feature>
<reference evidence="3 4" key="1">
    <citation type="submission" date="2016-07" db="EMBL/GenBank/DDBJ databases">
        <authorList>
            <person name="Lefevre C.T."/>
        </authorList>
    </citation>
    <scope>NUCLEOTIDE SEQUENCE [LARGE SCALE GENOMIC DNA]</scope>
    <source>
        <strain evidence="3">PR1</strain>
    </source>
</reference>
<keyword evidence="2" id="KW-0732">Signal</keyword>
<dbReference type="Proteomes" id="UP000231658">
    <property type="component" value="Unassembled WGS sequence"/>
</dbReference>
<protein>
    <submittedName>
        <fullName evidence="3">Uncharacterized protein</fullName>
    </submittedName>
</protein>
<dbReference type="STRING" id="1867952.MTBPR1_10330"/>
<sequence length="94" mass="10040">MRLFVGCLILFVSIVLGNDVQANEEGIPPSPTLMPAPSFIKGPPPSAPAPGPASGPLSALSDADCEKLKKIYPGLKESLQFKFKLRYPQCLSEL</sequence>
<dbReference type="EMBL" id="FLYE01000001">
    <property type="protein sequence ID" value="SCA55083.1"/>
    <property type="molecule type" value="Genomic_DNA"/>
</dbReference>
<evidence type="ECO:0000313" key="4">
    <source>
        <dbReference type="Proteomes" id="UP000231658"/>
    </source>
</evidence>
<feature type="chain" id="PRO_5008680617" evidence="2">
    <location>
        <begin position="23"/>
        <end position="94"/>
    </location>
</feature>
<keyword evidence="4" id="KW-1185">Reference proteome</keyword>
<gene>
    <name evidence="3" type="ORF">MTBPR1_10330</name>
</gene>
<evidence type="ECO:0000313" key="3">
    <source>
        <dbReference type="EMBL" id="SCA55083.1"/>
    </source>
</evidence>
<feature type="region of interest" description="Disordered" evidence="1">
    <location>
        <begin position="25"/>
        <end position="58"/>
    </location>
</feature>
<dbReference type="AlphaFoldDB" id="A0A1C3RCT4"/>
<name>A0A1C3RCT4_9PROT</name>
<evidence type="ECO:0000256" key="2">
    <source>
        <dbReference type="SAM" id="SignalP"/>
    </source>
</evidence>